<protein>
    <submittedName>
        <fullName evidence="3">Calcium-binding EF-hand</fullName>
    </submittedName>
</protein>
<comment type="caution">
    <text evidence="3">The sequence shown here is derived from an EMBL/GenBank/DDBJ whole genome shotgun (WGS) entry which is preliminary data.</text>
</comment>
<evidence type="ECO:0000313" key="4">
    <source>
        <dbReference type="Proteomes" id="UP000243975"/>
    </source>
</evidence>
<accession>A0A103Y1H0</accession>
<gene>
    <name evidence="3" type="ORF">Ccrd_020953</name>
</gene>
<dbReference type="InterPro" id="IPR002048">
    <property type="entry name" value="EF_hand_dom"/>
</dbReference>
<evidence type="ECO:0000256" key="1">
    <source>
        <dbReference type="ARBA" id="ARBA00022737"/>
    </source>
</evidence>
<dbReference type="Proteomes" id="UP000243975">
    <property type="component" value="Unassembled WGS sequence"/>
</dbReference>
<dbReference type="SUPFAM" id="SSF47473">
    <property type="entry name" value="EF-hand"/>
    <property type="match status" value="1"/>
</dbReference>
<feature type="non-terminal residue" evidence="3">
    <location>
        <position position="1"/>
    </location>
</feature>
<feature type="domain" description="EF-hand" evidence="2">
    <location>
        <begin position="31"/>
        <end position="66"/>
    </location>
</feature>
<dbReference type="PROSITE" id="PS50222">
    <property type="entry name" value="EF_HAND_2"/>
    <property type="match status" value="1"/>
</dbReference>
<dbReference type="EMBL" id="LEKV01003255">
    <property type="protein sequence ID" value="KVI00789.1"/>
    <property type="molecule type" value="Genomic_DNA"/>
</dbReference>
<dbReference type="Gramene" id="KVI00789">
    <property type="protein sequence ID" value="KVI00789"/>
    <property type="gene ID" value="Ccrd_020953"/>
</dbReference>
<dbReference type="Gene3D" id="1.10.238.10">
    <property type="entry name" value="EF-hand"/>
    <property type="match status" value="1"/>
</dbReference>
<dbReference type="FunFam" id="1.10.238.10:FF:000003">
    <property type="entry name" value="Calmodulin A"/>
    <property type="match status" value="1"/>
</dbReference>
<dbReference type="STRING" id="59895.A0A103Y1H0"/>
<dbReference type="GO" id="GO:0005509">
    <property type="term" value="F:calcium ion binding"/>
    <property type="evidence" value="ECO:0007669"/>
    <property type="project" value="InterPro"/>
</dbReference>
<reference evidence="3 4" key="1">
    <citation type="journal article" date="2016" name="Sci. Rep.">
        <title>The genome sequence of the outbreeding globe artichoke constructed de novo incorporating a phase-aware low-pass sequencing strategy of F1 progeny.</title>
        <authorList>
            <person name="Scaglione D."/>
            <person name="Reyes-Chin-Wo S."/>
            <person name="Acquadro A."/>
            <person name="Froenicke L."/>
            <person name="Portis E."/>
            <person name="Beitel C."/>
            <person name="Tirone M."/>
            <person name="Mauro R."/>
            <person name="Lo Monaco A."/>
            <person name="Mauromicale G."/>
            <person name="Faccioli P."/>
            <person name="Cattivelli L."/>
            <person name="Rieseberg L."/>
            <person name="Michelmore R."/>
            <person name="Lanteri S."/>
        </authorList>
    </citation>
    <scope>NUCLEOTIDE SEQUENCE [LARGE SCALE GENOMIC DNA]</scope>
    <source>
        <strain evidence="3">2C</strain>
    </source>
</reference>
<keyword evidence="1" id="KW-0677">Repeat</keyword>
<name>A0A103Y1H0_CYNCS</name>
<dbReference type="InterPro" id="IPR011992">
    <property type="entry name" value="EF-hand-dom_pair"/>
</dbReference>
<proteinExistence type="predicted"/>
<evidence type="ECO:0000259" key="2">
    <source>
        <dbReference type="PROSITE" id="PS50222"/>
    </source>
</evidence>
<organism evidence="3 4">
    <name type="scientific">Cynara cardunculus var. scolymus</name>
    <name type="common">Globe artichoke</name>
    <name type="synonym">Cynara scolymus</name>
    <dbReference type="NCBI Taxonomy" id="59895"/>
    <lineage>
        <taxon>Eukaryota</taxon>
        <taxon>Viridiplantae</taxon>
        <taxon>Streptophyta</taxon>
        <taxon>Embryophyta</taxon>
        <taxon>Tracheophyta</taxon>
        <taxon>Spermatophyta</taxon>
        <taxon>Magnoliopsida</taxon>
        <taxon>eudicotyledons</taxon>
        <taxon>Gunneridae</taxon>
        <taxon>Pentapetalae</taxon>
        <taxon>asterids</taxon>
        <taxon>campanulids</taxon>
        <taxon>Asterales</taxon>
        <taxon>Asteraceae</taxon>
        <taxon>Carduoideae</taxon>
        <taxon>Cardueae</taxon>
        <taxon>Carduinae</taxon>
        <taxon>Cynara</taxon>
    </lineage>
</organism>
<keyword evidence="4" id="KW-1185">Reference proteome</keyword>
<sequence>MDFREFLNHMEMAIGLLISLNGSKDERQPTLEISLIKEAFHVFQKDQNGFISTVACRHVTTNIGEKLTKMTKL</sequence>
<evidence type="ECO:0000313" key="3">
    <source>
        <dbReference type="EMBL" id="KVI00789.1"/>
    </source>
</evidence>
<dbReference type="AlphaFoldDB" id="A0A103Y1H0"/>